<evidence type="ECO:0000256" key="1">
    <source>
        <dbReference type="SAM" id="Phobius"/>
    </source>
</evidence>
<sequence length="539" mass="59385">MALPASSFSTVWRRRAERVFFGLLLVLGLLVHADYGVSTDEPAHHLNGLVNVKYVAELVVPELARRQAQYARIPALATHPDRDHGVVFEIPDSLLGLLAQGDSATYYRQRHLLIFLVFMVGVWALYRLAARYTRDWRWGLGAAAALVLSPRLFAEAFYNAQDIVFMALFAVAMLTLVRLVARPGAGRAAVHGLACAAAIDVRVGGGLLVVFTLLAVGWQVFSSPAIRRATWVRSAGVYVLVAAAAAVAGWPYLWADPVSRLLEALRRMGQFPWQGRNLYLGELLPGSATPWHYVPVWVAITTPWPYLLLAAGGLGAVAATSLRCRGYFRTRTGQFDWLVLGWLLGPVLLVIGLNSAVYNGWRHLYFVYPALLLLAVRGGQAGQELAGRYRAGRWVGAGVGVVLLAGIAHTAYRMVREHPQQQVYFSLLPNQTVAKQFDRDYWGLAYRDGLEWVLASDSAARIRVGAARPDLLYNNSLILPAAQRGRLVFVRPPYPAGTYLFTNYARYQYGPGLLPSDTLGHQVYGLRVNGLPVLGVSKR</sequence>
<proteinExistence type="predicted"/>
<keyword evidence="1" id="KW-1133">Transmembrane helix</keyword>
<evidence type="ECO:0000313" key="3">
    <source>
        <dbReference type="Proteomes" id="UP000565521"/>
    </source>
</evidence>
<keyword evidence="1" id="KW-0812">Transmembrane</keyword>
<protein>
    <recommendedName>
        <fullName evidence="4">Glycosyltransferase RgtA/B/C/D-like domain-containing protein</fullName>
    </recommendedName>
</protein>
<keyword evidence="3" id="KW-1185">Reference proteome</keyword>
<feature type="transmembrane region" description="Helical" evidence="1">
    <location>
        <begin position="163"/>
        <end position="181"/>
    </location>
</feature>
<organism evidence="2 3">
    <name type="scientific">Hymenobacter lapidiphilus</name>
    <dbReference type="NCBI Taxonomy" id="2608003"/>
    <lineage>
        <taxon>Bacteria</taxon>
        <taxon>Pseudomonadati</taxon>
        <taxon>Bacteroidota</taxon>
        <taxon>Cytophagia</taxon>
        <taxon>Cytophagales</taxon>
        <taxon>Hymenobacteraceae</taxon>
        <taxon>Hymenobacter</taxon>
    </lineage>
</organism>
<dbReference type="EMBL" id="JABKAU010000003">
    <property type="protein sequence ID" value="NVO30081.1"/>
    <property type="molecule type" value="Genomic_DNA"/>
</dbReference>
<keyword evidence="1" id="KW-0472">Membrane</keyword>
<dbReference type="AlphaFoldDB" id="A0A7Y7PLK5"/>
<evidence type="ECO:0008006" key="4">
    <source>
        <dbReference type="Google" id="ProtNLM"/>
    </source>
</evidence>
<comment type="caution">
    <text evidence="2">The sequence shown here is derived from an EMBL/GenBank/DDBJ whole genome shotgun (WGS) entry which is preliminary data.</text>
</comment>
<accession>A0A7Y7PLK5</accession>
<evidence type="ECO:0000313" key="2">
    <source>
        <dbReference type="EMBL" id="NVO30081.1"/>
    </source>
</evidence>
<gene>
    <name evidence="2" type="ORF">HW554_02585</name>
</gene>
<feature type="transmembrane region" description="Helical" evidence="1">
    <location>
        <begin position="235"/>
        <end position="255"/>
    </location>
</feature>
<feature type="transmembrane region" description="Helical" evidence="1">
    <location>
        <begin position="193"/>
        <end position="215"/>
    </location>
</feature>
<dbReference type="Proteomes" id="UP000565521">
    <property type="component" value="Unassembled WGS sequence"/>
</dbReference>
<feature type="transmembrane region" description="Helical" evidence="1">
    <location>
        <begin position="112"/>
        <end position="129"/>
    </location>
</feature>
<reference evidence="2 3" key="1">
    <citation type="submission" date="2020-05" db="EMBL/GenBank/DDBJ databases">
        <title>Hymenobacter terrestris sp. nov. and Hymenobacter lapidiphilus sp. nov., isolated from regoliths in Antarctica.</title>
        <authorList>
            <person name="Sedlacek I."/>
            <person name="Pantucek R."/>
            <person name="Zeman M."/>
            <person name="Holochova P."/>
            <person name="Kralova S."/>
            <person name="Stankova E."/>
            <person name="Sedo O."/>
            <person name="Micenkova L."/>
            <person name="Svec P."/>
            <person name="Gupta V."/>
            <person name="Sood U."/>
            <person name="Korpole U.S."/>
            <person name="Lal R."/>
        </authorList>
    </citation>
    <scope>NUCLEOTIDE SEQUENCE [LARGE SCALE GENOMIC DNA]</scope>
    <source>
        <strain evidence="2 3">P5342</strain>
    </source>
</reference>
<feature type="transmembrane region" description="Helical" evidence="1">
    <location>
        <begin position="306"/>
        <end position="325"/>
    </location>
</feature>
<feature type="transmembrane region" description="Helical" evidence="1">
    <location>
        <begin position="391"/>
        <end position="412"/>
    </location>
</feature>
<dbReference type="RefSeq" id="WP_176906783.1">
    <property type="nucleotide sequence ID" value="NZ_JABKAU010000003.1"/>
</dbReference>
<name>A0A7Y7PLK5_9BACT</name>
<feature type="transmembrane region" description="Helical" evidence="1">
    <location>
        <begin position="337"/>
        <end position="357"/>
    </location>
</feature>